<reference evidence="3" key="1">
    <citation type="journal article" date="2014" name="Nat. Chem. Biol.">
        <title>Biosynthesis of polybrominated aromatic organic compounds by marine bacteria.</title>
        <authorList>
            <person name="Agarwal V."/>
            <person name="El Gamal A.A."/>
            <person name="Yamanaka K."/>
            <person name="Poth D."/>
            <person name="Kersten R.D."/>
            <person name="Schorn M."/>
            <person name="Allen E.E."/>
            <person name="Moore B.S."/>
        </authorList>
    </citation>
    <scope>NUCLEOTIDE SEQUENCE [LARGE SCALE GENOMIC DNA]</scope>
    <source>
        <strain evidence="3">2ta16</strain>
    </source>
</reference>
<dbReference type="AlphaFoldDB" id="V4HTS8"/>
<sequence length="146" mass="16862">MLKATIKMISAIAVILALSLASGCSLNLVSDYDRASQQQMMKLMQKIDGFYLHMQHVDVPKRQYSHYASSYLNIEVEVNALLQRQKVRALNELTTKQVEILLQLWQQGRKAHQDQNSISDFIIKRRRSEYQRVLLAMIRGEKSKAP</sequence>
<dbReference type="EMBL" id="AUSV01000117">
    <property type="protein sequence ID" value="ESP91299.1"/>
    <property type="molecule type" value="Genomic_DNA"/>
</dbReference>
<evidence type="ECO:0000313" key="2">
    <source>
        <dbReference type="EMBL" id="ESP91299.1"/>
    </source>
</evidence>
<proteinExistence type="predicted"/>
<evidence type="ECO:0000256" key="1">
    <source>
        <dbReference type="SAM" id="SignalP"/>
    </source>
</evidence>
<gene>
    <name evidence="2" type="ORF">PL2TA16_00847</name>
</gene>
<dbReference type="RefSeq" id="WP_023401198.1">
    <property type="nucleotide sequence ID" value="NZ_AUSV01000117.1"/>
</dbReference>
<name>V4HTS8_PSEL2</name>
<organism evidence="2 3">
    <name type="scientific">Pseudoalteromonas luteoviolacea (strain 2ta16)</name>
    <dbReference type="NCBI Taxonomy" id="1353533"/>
    <lineage>
        <taxon>Bacteria</taxon>
        <taxon>Pseudomonadati</taxon>
        <taxon>Pseudomonadota</taxon>
        <taxon>Gammaproteobacteria</taxon>
        <taxon>Alteromonadales</taxon>
        <taxon>Pseudoalteromonadaceae</taxon>
        <taxon>Pseudoalteromonas</taxon>
    </lineage>
</organism>
<dbReference type="PATRIC" id="fig|1353533.3.peg.4354"/>
<dbReference type="Proteomes" id="UP000017820">
    <property type="component" value="Unassembled WGS sequence"/>
</dbReference>
<dbReference type="PROSITE" id="PS51257">
    <property type="entry name" value="PROKAR_LIPOPROTEIN"/>
    <property type="match status" value="1"/>
</dbReference>
<feature type="signal peptide" evidence="1">
    <location>
        <begin position="1"/>
        <end position="23"/>
    </location>
</feature>
<feature type="chain" id="PRO_5004718740" evidence="1">
    <location>
        <begin position="24"/>
        <end position="146"/>
    </location>
</feature>
<comment type="caution">
    <text evidence="2">The sequence shown here is derived from an EMBL/GenBank/DDBJ whole genome shotgun (WGS) entry which is preliminary data.</text>
</comment>
<dbReference type="GeneID" id="29919981"/>
<evidence type="ECO:0000313" key="3">
    <source>
        <dbReference type="Proteomes" id="UP000017820"/>
    </source>
</evidence>
<accession>V4HTS8</accession>
<keyword evidence="1" id="KW-0732">Signal</keyword>
<protein>
    <submittedName>
        <fullName evidence="2">Uncharacterized protein</fullName>
    </submittedName>
</protein>